<protein>
    <submittedName>
        <fullName evidence="1">Phosphoglycolate phosphatase</fullName>
    </submittedName>
</protein>
<dbReference type="InterPro" id="IPR036412">
    <property type="entry name" value="HAD-like_sf"/>
</dbReference>
<dbReference type="InterPro" id="IPR041492">
    <property type="entry name" value="HAD_2"/>
</dbReference>
<dbReference type="Gene3D" id="1.10.150.240">
    <property type="entry name" value="Putative phosphatase, domain 2"/>
    <property type="match status" value="1"/>
</dbReference>
<dbReference type="OrthoDB" id="9793014at2"/>
<dbReference type="RefSeq" id="WP_072747771.1">
    <property type="nucleotide sequence ID" value="NZ_FOHL01000007.1"/>
</dbReference>
<reference evidence="1 2" key="1">
    <citation type="submission" date="2016-12" db="EMBL/GenBank/DDBJ databases">
        <authorList>
            <person name="Song W.-J."/>
            <person name="Kurnit D.M."/>
        </authorList>
    </citation>
    <scope>NUCLEOTIDE SEQUENCE [LARGE SCALE GENOMIC DNA]</scope>
    <source>
        <strain evidence="1 2">CGMCC 1.10808</strain>
    </source>
</reference>
<sequence length="232" mass="24562">MTAPLRLAVFDVDGTLMDSQEFIIEAMRRGFAAAGLAAPEDSRILSIVGLSLVEAVSALAPDLPPAEAERVAALYKRSFIDLRAEKGGEASAPLYPGAREALERLAARDEVFLGVATGKARRGLDHALRAHGLGHFFHTTHTADEHPSKPHPDMLLGAMRRTGVAAEAAVMIGDTTFDVAMARAAGMSAIGVAWGYHDAESLRQAGAAAVIDRFEDLDDALHALWQARGATA</sequence>
<dbReference type="GO" id="GO:0008967">
    <property type="term" value="F:phosphoglycolate phosphatase activity"/>
    <property type="evidence" value="ECO:0007669"/>
    <property type="project" value="TreeGrafter"/>
</dbReference>
<dbReference type="STRING" id="1189325.SAMN04488119_107157"/>
<dbReference type="InterPro" id="IPR050155">
    <property type="entry name" value="HAD-like_hydrolase_sf"/>
</dbReference>
<dbReference type="PANTHER" id="PTHR43434:SF24">
    <property type="entry name" value="HYDROLASE-RELATED"/>
    <property type="match status" value="1"/>
</dbReference>
<dbReference type="InterPro" id="IPR006439">
    <property type="entry name" value="HAD-SF_hydro_IA"/>
</dbReference>
<dbReference type="Proteomes" id="UP000184066">
    <property type="component" value="Unassembled WGS sequence"/>
</dbReference>
<keyword evidence="2" id="KW-1185">Reference proteome</keyword>
<dbReference type="Pfam" id="PF13419">
    <property type="entry name" value="HAD_2"/>
    <property type="match status" value="1"/>
</dbReference>
<dbReference type="NCBIfam" id="TIGR01549">
    <property type="entry name" value="HAD-SF-IA-v1"/>
    <property type="match status" value="1"/>
</dbReference>
<dbReference type="SFLD" id="SFLDS00003">
    <property type="entry name" value="Haloacid_Dehalogenase"/>
    <property type="match status" value="1"/>
</dbReference>
<dbReference type="GO" id="GO:0006281">
    <property type="term" value="P:DNA repair"/>
    <property type="evidence" value="ECO:0007669"/>
    <property type="project" value="TreeGrafter"/>
</dbReference>
<dbReference type="EMBL" id="FRDL01000007">
    <property type="protein sequence ID" value="SHN71411.1"/>
    <property type="molecule type" value="Genomic_DNA"/>
</dbReference>
<proteinExistence type="predicted"/>
<dbReference type="InterPro" id="IPR023214">
    <property type="entry name" value="HAD_sf"/>
</dbReference>
<evidence type="ECO:0000313" key="1">
    <source>
        <dbReference type="EMBL" id="SHN71411.1"/>
    </source>
</evidence>
<organism evidence="1 2">
    <name type="scientific">Oceanicella actignis</name>
    <dbReference type="NCBI Taxonomy" id="1189325"/>
    <lineage>
        <taxon>Bacteria</taxon>
        <taxon>Pseudomonadati</taxon>
        <taxon>Pseudomonadota</taxon>
        <taxon>Alphaproteobacteria</taxon>
        <taxon>Rhodobacterales</taxon>
        <taxon>Paracoccaceae</taxon>
        <taxon>Oceanicella</taxon>
    </lineage>
</organism>
<dbReference type="GO" id="GO:0005829">
    <property type="term" value="C:cytosol"/>
    <property type="evidence" value="ECO:0007669"/>
    <property type="project" value="TreeGrafter"/>
</dbReference>
<dbReference type="AlphaFoldDB" id="A0A1M7TKX0"/>
<dbReference type="Gene3D" id="3.40.50.1000">
    <property type="entry name" value="HAD superfamily/HAD-like"/>
    <property type="match status" value="1"/>
</dbReference>
<accession>A0A1M7TKX0</accession>
<name>A0A1M7TKX0_9RHOB</name>
<gene>
    <name evidence="1" type="ORF">SAMN05216200_107157</name>
</gene>
<dbReference type="SUPFAM" id="SSF56784">
    <property type="entry name" value="HAD-like"/>
    <property type="match status" value="1"/>
</dbReference>
<evidence type="ECO:0000313" key="2">
    <source>
        <dbReference type="Proteomes" id="UP000184066"/>
    </source>
</evidence>
<dbReference type="SFLD" id="SFLDG01129">
    <property type="entry name" value="C1.5:_HAD__Beta-PGM__Phosphata"/>
    <property type="match status" value="1"/>
</dbReference>
<dbReference type="PANTHER" id="PTHR43434">
    <property type="entry name" value="PHOSPHOGLYCOLATE PHOSPHATASE"/>
    <property type="match status" value="1"/>
</dbReference>
<dbReference type="SFLD" id="SFLDG01135">
    <property type="entry name" value="C1.5.6:_HAD__Beta-PGM__Phospha"/>
    <property type="match status" value="1"/>
</dbReference>
<dbReference type="NCBIfam" id="TIGR01509">
    <property type="entry name" value="HAD-SF-IA-v3"/>
    <property type="match status" value="1"/>
</dbReference>
<dbReference type="InterPro" id="IPR023198">
    <property type="entry name" value="PGP-like_dom2"/>
</dbReference>